<dbReference type="PANTHER" id="PTHR43877:SF2">
    <property type="entry name" value="AMINOALKYLPHOSPHONATE N-ACETYLTRANSFERASE-RELATED"/>
    <property type="match status" value="1"/>
</dbReference>
<dbReference type="OrthoDB" id="43754at2157"/>
<dbReference type="PANTHER" id="PTHR43877">
    <property type="entry name" value="AMINOALKYLPHOSPHONATE N-ACETYLTRANSFERASE-RELATED-RELATED"/>
    <property type="match status" value="1"/>
</dbReference>
<dbReference type="Gene3D" id="3.40.630.30">
    <property type="match status" value="1"/>
</dbReference>
<sequence length="163" mass="18876">MNIVTAVGEDDIEKCLQIARELPEWFNEAGLRAMERDLMGETTFIAIEGEEVFGFITIKPLNGKALEILWMAVGREHRGKGIGTEMLRFVEGWARERGFELLVVKSSGDLTYKPYDETRRFYEWNGFVRIALIDPYPQWGEPALIYAKCLKRKQAERRNRAVM</sequence>
<evidence type="ECO:0000256" key="2">
    <source>
        <dbReference type="ARBA" id="ARBA00023315"/>
    </source>
</evidence>
<name>A0A4Y5SNJ6_9EURY</name>
<keyword evidence="5" id="KW-1185">Reference proteome</keyword>
<dbReference type="KEGG" id="tic:FH039_09585"/>
<evidence type="ECO:0000313" key="4">
    <source>
        <dbReference type="EMBL" id="QDA32497.1"/>
    </source>
</evidence>
<dbReference type="AlphaFoldDB" id="A0A4Y5SNJ6"/>
<evidence type="ECO:0000313" key="5">
    <source>
        <dbReference type="Proteomes" id="UP000306007"/>
    </source>
</evidence>
<dbReference type="CDD" id="cd04301">
    <property type="entry name" value="NAT_SF"/>
    <property type="match status" value="1"/>
</dbReference>
<dbReference type="EMBL" id="CP040846">
    <property type="protein sequence ID" value="QDA32497.1"/>
    <property type="molecule type" value="Genomic_DNA"/>
</dbReference>
<feature type="domain" description="N-acetyltransferase" evidence="3">
    <location>
        <begin position="1"/>
        <end position="151"/>
    </location>
</feature>
<accession>A0A4Y5SNJ6</accession>
<keyword evidence="2" id="KW-0012">Acyltransferase</keyword>
<protein>
    <submittedName>
        <fullName evidence="4">GNAT family N-acetyltransferase</fullName>
    </submittedName>
</protein>
<dbReference type="PROSITE" id="PS51186">
    <property type="entry name" value="GNAT"/>
    <property type="match status" value="1"/>
</dbReference>
<dbReference type="InterPro" id="IPR000182">
    <property type="entry name" value="GNAT_dom"/>
</dbReference>
<dbReference type="SUPFAM" id="SSF55729">
    <property type="entry name" value="Acyl-CoA N-acyltransferases (Nat)"/>
    <property type="match status" value="1"/>
</dbReference>
<evidence type="ECO:0000259" key="3">
    <source>
        <dbReference type="PROSITE" id="PS51186"/>
    </source>
</evidence>
<dbReference type="GO" id="GO:0016747">
    <property type="term" value="F:acyltransferase activity, transferring groups other than amino-acyl groups"/>
    <property type="evidence" value="ECO:0007669"/>
    <property type="project" value="InterPro"/>
</dbReference>
<proteinExistence type="predicted"/>
<reference evidence="4 5" key="1">
    <citation type="submission" date="2019-06" db="EMBL/GenBank/DDBJ databases">
        <title>Thermococcus indicus sp. nov., a Fe(III)-reducing hyperthermophilic archaeon isolated from the Onnuri vent field of the Central Indian Ocean ridge.</title>
        <authorList>
            <person name="Lim J.K."/>
            <person name="Kim Y.J."/>
            <person name="Kwon K.K."/>
        </authorList>
    </citation>
    <scope>NUCLEOTIDE SEQUENCE [LARGE SCALE GENOMIC DNA]</scope>
    <source>
        <strain evidence="4 5">IOH1</strain>
    </source>
</reference>
<evidence type="ECO:0000256" key="1">
    <source>
        <dbReference type="ARBA" id="ARBA00022679"/>
    </source>
</evidence>
<dbReference type="InterPro" id="IPR050832">
    <property type="entry name" value="Bact_Acetyltransf"/>
</dbReference>
<dbReference type="InterPro" id="IPR016181">
    <property type="entry name" value="Acyl_CoA_acyltransferase"/>
</dbReference>
<dbReference type="Pfam" id="PF00583">
    <property type="entry name" value="Acetyltransf_1"/>
    <property type="match status" value="1"/>
</dbReference>
<dbReference type="Proteomes" id="UP000306007">
    <property type="component" value="Chromosome"/>
</dbReference>
<gene>
    <name evidence="4" type="ORF">FH039_09585</name>
</gene>
<organism evidence="4 5">
    <name type="scientific">Thermococcus indicus</name>
    <dbReference type="NCBI Taxonomy" id="2586643"/>
    <lineage>
        <taxon>Archaea</taxon>
        <taxon>Methanobacteriati</taxon>
        <taxon>Methanobacteriota</taxon>
        <taxon>Thermococci</taxon>
        <taxon>Thermococcales</taxon>
        <taxon>Thermococcaceae</taxon>
        <taxon>Thermococcus</taxon>
    </lineage>
</organism>
<keyword evidence="1 4" id="KW-0808">Transferase</keyword>